<accession>A0AAC9KAL3</accession>
<gene>
    <name evidence="6" type="ORF">GbCGDNIH9_2170</name>
</gene>
<keyword evidence="2 4" id="KW-1133">Transmembrane helix</keyword>
<dbReference type="Pfam" id="PF07690">
    <property type="entry name" value="MFS_1"/>
    <property type="match status" value="1"/>
</dbReference>
<name>A0AAC9KAL3_9PROT</name>
<feature type="transmembrane region" description="Helical" evidence="4">
    <location>
        <begin position="366"/>
        <end position="384"/>
    </location>
</feature>
<reference evidence="7" key="1">
    <citation type="submission" date="2016-11" db="EMBL/GenBank/DDBJ databases">
        <title>Comparative genomic and phenotypic analysis of Granulibacter bethesdensis clinical isolates from patients with chronic granulomatous disease.</title>
        <authorList>
            <person name="Zarember K.A."/>
            <person name="Porcella S.F."/>
            <person name="Chu J."/>
            <person name="Ding L."/>
            <person name="Dahlstrom E."/>
            <person name="Barbian K."/>
            <person name="Martens C."/>
            <person name="Sykora L."/>
            <person name="Kramer S."/>
            <person name="Pettinato A.M."/>
            <person name="Hong H."/>
            <person name="Wald G."/>
            <person name="Berg L.J."/>
            <person name="Rogge L.S."/>
            <person name="Greenberg D.E."/>
            <person name="Falcone E.L."/>
            <person name="Neves J.F."/>
            <person name="Simoes M.J."/>
            <person name="Casal M."/>
            <person name="Rodriguez-Lopez F.C."/>
            <person name="Zelazny A."/>
            <person name="Gallin J.I."/>
            <person name="Holland S.M."/>
        </authorList>
    </citation>
    <scope>NUCLEOTIDE SEQUENCE [LARGE SCALE GENOMIC DNA]</scope>
    <source>
        <strain evidence="7">NIH9.1</strain>
    </source>
</reference>
<feature type="transmembrane region" description="Helical" evidence="4">
    <location>
        <begin position="76"/>
        <end position="94"/>
    </location>
</feature>
<dbReference type="PANTHER" id="PTHR42910">
    <property type="entry name" value="TRANSPORTER SCO4007-RELATED"/>
    <property type="match status" value="1"/>
</dbReference>
<feature type="transmembrane region" description="Helical" evidence="4">
    <location>
        <begin position="337"/>
        <end position="360"/>
    </location>
</feature>
<feature type="transmembrane region" description="Helical" evidence="4">
    <location>
        <begin position="214"/>
        <end position="236"/>
    </location>
</feature>
<evidence type="ECO:0000259" key="5">
    <source>
        <dbReference type="PROSITE" id="PS50850"/>
    </source>
</evidence>
<feature type="transmembrane region" description="Helical" evidence="4">
    <location>
        <begin position="248"/>
        <end position="265"/>
    </location>
</feature>
<evidence type="ECO:0000256" key="4">
    <source>
        <dbReference type="SAM" id="Phobius"/>
    </source>
</evidence>
<evidence type="ECO:0000313" key="7">
    <source>
        <dbReference type="Proteomes" id="UP000182373"/>
    </source>
</evidence>
<feature type="transmembrane region" description="Helical" evidence="4">
    <location>
        <begin position="12"/>
        <end position="29"/>
    </location>
</feature>
<dbReference type="AlphaFoldDB" id="A0AAC9KAL3"/>
<sequence>MATTSLSRAQLLVMAVTTGTTIANIYYAQPILTQIGTSFGASAAGVGFLPALSQWSMALGILAVVPLGDMLDRKRLIVVLELTLGAVLIAMTATRDVWTAGLISLLIGVCTAAVQVVVPMAASLAAPNERGKVVGLVFTGTLIGILSSRIVSGLIADWIGWRLVYAMSGIAAIATAILVQLTLPSQRGGHRDGYASLLFSTGRQLARFPELRRLSLIGGLAFAAFCCFWTILTFQLSGPAFRFDSDRIGLFGIVAIGGALAAPWFGRQADRSSPQRAQLLTTGLLFVGCLVAALLPSSIAALIVATFVIDVGVQGTQVNNLAQLYGLDEKAHSRINAAFMIVFFVGGAIGTASGAIGWQAGGWRGAALALCTWSLAAFMITLYHERSSRRSSVRIKAMP</sequence>
<feature type="transmembrane region" description="Helical" evidence="4">
    <location>
        <begin position="163"/>
        <end position="183"/>
    </location>
</feature>
<evidence type="ECO:0000313" key="6">
    <source>
        <dbReference type="EMBL" id="APH54189.1"/>
    </source>
</evidence>
<dbReference type="Proteomes" id="UP000182373">
    <property type="component" value="Chromosome"/>
</dbReference>
<evidence type="ECO:0000256" key="2">
    <source>
        <dbReference type="ARBA" id="ARBA00022989"/>
    </source>
</evidence>
<dbReference type="CDD" id="cd17324">
    <property type="entry name" value="MFS_NepI_like"/>
    <property type="match status" value="1"/>
</dbReference>
<evidence type="ECO:0000256" key="1">
    <source>
        <dbReference type="ARBA" id="ARBA00022692"/>
    </source>
</evidence>
<dbReference type="RefSeq" id="WP_072572298.1">
    <property type="nucleotide sequence ID" value="NZ_CP018191.1"/>
</dbReference>
<feature type="transmembrane region" description="Helical" evidence="4">
    <location>
        <begin position="100"/>
        <end position="121"/>
    </location>
</feature>
<evidence type="ECO:0000256" key="3">
    <source>
        <dbReference type="ARBA" id="ARBA00023136"/>
    </source>
</evidence>
<keyword evidence="3 4" id="KW-0472">Membrane</keyword>
<dbReference type="InterPro" id="IPR020846">
    <property type="entry name" value="MFS_dom"/>
</dbReference>
<dbReference type="SUPFAM" id="SSF103473">
    <property type="entry name" value="MFS general substrate transporter"/>
    <property type="match status" value="1"/>
</dbReference>
<protein>
    <submittedName>
        <fullName evidence="6">Transporter, MFS superfamily</fullName>
    </submittedName>
</protein>
<keyword evidence="1 4" id="KW-0812">Transmembrane</keyword>
<feature type="transmembrane region" description="Helical" evidence="4">
    <location>
        <begin position="277"/>
        <end position="295"/>
    </location>
</feature>
<dbReference type="InterPro" id="IPR036259">
    <property type="entry name" value="MFS_trans_sf"/>
</dbReference>
<dbReference type="PANTHER" id="PTHR42910:SF1">
    <property type="entry name" value="MAJOR FACILITATOR SUPERFAMILY (MFS) PROFILE DOMAIN-CONTAINING PROTEIN"/>
    <property type="match status" value="1"/>
</dbReference>
<dbReference type="GO" id="GO:0022857">
    <property type="term" value="F:transmembrane transporter activity"/>
    <property type="evidence" value="ECO:0007669"/>
    <property type="project" value="InterPro"/>
</dbReference>
<organism evidence="6 7">
    <name type="scientific">Granulibacter bethesdensis</name>
    <dbReference type="NCBI Taxonomy" id="364410"/>
    <lineage>
        <taxon>Bacteria</taxon>
        <taxon>Pseudomonadati</taxon>
        <taxon>Pseudomonadota</taxon>
        <taxon>Alphaproteobacteria</taxon>
        <taxon>Acetobacterales</taxon>
        <taxon>Acetobacteraceae</taxon>
        <taxon>Granulibacter</taxon>
    </lineage>
</organism>
<feature type="domain" description="Major facilitator superfamily (MFS) profile" evidence="5">
    <location>
        <begin position="7"/>
        <end position="389"/>
    </location>
</feature>
<dbReference type="InterPro" id="IPR011701">
    <property type="entry name" value="MFS"/>
</dbReference>
<feature type="transmembrane region" description="Helical" evidence="4">
    <location>
        <begin position="41"/>
        <end position="64"/>
    </location>
</feature>
<feature type="transmembrane region" description="Helical" evidence="4">
    <location>
        <begin position="301"/>
        <end position="325"/>
    </location>
</feature>
<proteinExistence type="predicted"/>
<dbReference type="PROSITE" id="PS50850">
    <property type="entry name" value="MFS"/>
    <property type="match status" value="1"/>
</dbReference>
<feature type="transmembrane region" description="Helical" evidence="4">
    <location>
        <begin position="133"/>
        <end position="151"/>
    </location>
</feature>
<dbReference type="EMBL" id="CP018191">
    <property type="protein sequence ID" value="APH54189.1"/>
    <property type="molecule type" value="Genomic_DNA"/>
</dbReference>
<dbReference type="Gene3D" id="1.20.1250.20">
    <property type="entry name" value="MFS general substrate transporter like domains"/>
    <property type="match status" value="1"/>
</dbReference>